<name>A0A6V8KSB0_9ACTN</name>
<organism evidence="2 3">
    <name type="scientific">Phytohabitans rumicis</name>
    <dbReference type="NCBI Taxonomy" id="1076125"/>
    <lineage>
        <taxon>Bacteria</taxon>
        <taxon>Bacillati</taxon>
        <taxon>Actinomycetota</taxon>
        <taxon>Actinomycetes</taxon>
        <taxon>Micromonosporales</taxon>
        <taxon>Micromonosporaceae</taxon>
    </lineage>
</organism>
<feature type="compositionally biased region" description="Polar residues" evidence="1">
    <location>
        <begin position="76"/>
        <end position="87"/>
    </location>
</feature>
<protein>
    <submittedName>
        <fullName evidence="2">Uncharacterized protein</fullName>
    </submittedName>
</protein>
<accession>A0A6V8KSB0</accession>
<reference evidence="2 3" key="1">
    <citation type="submission" date="2020-03" db="EMBL/GenBank/DDBJ databases">
        <title>Whole genome shotgun sequence of Phytohabitans rumicis NBRC 108638.</title>
        <authorList>
            <person name="Komaki H."/>
            <person name="Tamura T."/>
        </authorList>
    </citation>
    <scope>NUCLEOTIDE SEQUENCE [LARGE SCALE GENOMIC DNA]</scope>
    <source>
        <strain evidence="2 3">NBRC 108638</strain>
    </source>
</reference>
<feature type="compositionally biased region" description="Low complexity" evidence="1">
    <location>
        <begin position="54"/>
        <end position="70"/>
    </location>
</feature>
<keyword evidence="3" id="KW-1185">Reference proteome</keyword>
<feature type="compositionally biased region" description="Polar residues" evidence="1">
    <location>
        <begin position="97"/>
        <end position="108"/>
    </location>
</feature>
<evidence type="ECO:0000256" key="1">
    <source>
        <dbReference type="SAM" id="MobiDB-lite"/>
    </source>
</evidence>
<comment type="caution">
    <text evidence="2">The sequence shown here is derived from an EMBL/GenBank/DDBJ whole genome shotgun (WGS) entry which is preliminary data.</text>
</comment>
<gene>
    <name evidence="2" type="ORF">Prum_003760</name>
</gene>
<reference evidence="2 3" key="2">
    <citation type="submission" date="2020-03" db="EMBL/GenBank/DDBJ databases">
        <authorList>
            <person name="Ichikawa N."/>
            <person name="Kimura A."/>
            <person name="Kitahashi Y."/>
            <person name="Uohara A."/>
        </authorList>
    </citation>
    <scope>NUCLEOTIDE SEQUENCE [LARGE SCALE GENOMIC DNA]</scope>
    <source>
        <strain evidence="2 3">NBRC 108638</strain>
    </source>
</reference>
<proteinExistence type="predicted"/>
<dbReference type="EMBL" id="BLPG01000001">
    <property type="protein sequence ID" value="GFJ86734.1"/>
    <property type="molecule type" value="Genomic_DNA"/>
</dbReference>
<dbReference type="Proteomes" id="UP000482960">
    <property type="component" value="Unassembled WGS sequence"/>
</dbReference>
<evidence type="ECO:0000313" key="2">
    <source>
        <dbReference type="EMBL" id="GFJ86734.1"/>
    </source>
</evidence>
<evidence type="ECO:0000313" key="3">
    <source>
        <dbReference type="Proteomes" id="UP000482960"/>
    </source>
</evidence>
<dbReference type="AlphaFoldDB" id="A0A6V8KSB0"/>
<feature type="region of interest" description="Disordered" evidence="1">
    <location>
        <begin position="44"/>
        <end position="108"/>
    </location>
</feature>
<sequence>MAFTTVTSAPDVFISVPNTADIPDWAVFTHTSLTTSACPATVDEADGVAPAEGSASSPHAASNNTAATSTEPKPNLMNSALQINFGQPCSRRRNPESSRQPSRATVAR</sequence>